<evidence type="ECO:0000256" key="5">
    <source>
        <dbReference type="ARBA" id="ARBA00023239"/>
    </source>
</evidence>
<dbReference type="GO" id="GO:0004794">
    <property type="term" value="F:threonine deaminase activity"/>
    <property type="evidence" value="ECO:0007669"/>
    <property type="project" value="UniProtKB-EC"/>
</dbReference>
<comment type="pathway">
    <text evidence="7">Amino-acid degradation; L-threonine degradation via propanoate pathway; propanoate from L-threonine: step 1/4.</text>
</comment>
<dbReference type="InterPro" id="IPR001926">
    <property type="entry name" value="TrpB-like_PALP"/>
</dbReference>
<dbReference type="GO" id="GO:0009097">
    <property type="term" value="P:isoleucine biosynthetic process"/>
    <property type="evidence" value="ECO:0007669"/>
    <property type="project" value="TreeGrafter"/>
</dbReference>
<evidence type="ECO:0000256" key="1">
    <source>
        <dbReference type="ARBA" id="ARBA00001274"/>
    </source>
</evidence>
<dbReference type="UniPathway" id="UPA00052">
    <property type="reaction ID" value="UER00507"/>
</dbReference>
<comment type="caution">
    <text evidence="9">The sequence shown here is derived from an EMBL/GenBank/DDBJ whole genome shotgun (WGS) entry which is preliminary data.</text>
</comment>
<comment type="subunit">
    <text evidence="7">In the native structure, TdcB is in a dimeric form, whereas in the TdcB-AMP complex, it exists in a tetrameric form (dimer of dimers).</text>
</comment>
<dbReference type="GO" id="GO:0000166">
    <property type="term" value="F:nucleotide binding"/>
    <property type="evidence" value="ECO:0007669"/>
    <property type="project" value="UniProtKB-KW"/>
</dbReference>
<dbReference type="NCBIfam" id="TIGR01127">
    <property type="entry name" value="ilvA_1Cterm"/>
    <property type="match status" value="1"/>
</dbReference>
<keyword evidence="7" id="KW-0547">Nucleotide-binding</keyword>
<dbReference type="Proteomes" id="UP000235682">
    <property type="component" value="Unassembled WGS sequence"/>
</dbReference>
<comment type="function">
    <text evidence="6 7">Catalyzes the anaerobic formation of alpha-ketobutyrate and ammonia from threonine in a two-step reaction. The first step involved a dehydration of threonine and a production of enamine intermediates (aminocrotonate), which tautomerizes to its imine form (iminobutyrate). Both intermediates are unstable and short-lived. The second step is the nonenzymatic hydrolysis of the enamine/imine intermediates to form 2-ketobutyrate and free ammonia. In the low water environment of the cell, the second step is accelerated by RidA.</text>
</comment>
<dbReference type="CDD" id="cd01562">
    <property type="entry name" value="Thr-dehyd"/>
    <property type="match status" value="1"/>
</dbReference>
<dbReference type="Gene3D" id="3.40.50.1100">
    <property type="match status" value="2"/>
</dbReference>
<dbReference type="SUPFAM" id="SSF53686">
    <property type="entry name" value="Tryptophan synthase beta subunit-like PLP-dependent enzymes"/>
    <property type="match status" value="1"/>
</dbReference>
<keyword evidence="10" id="KW-1185">Reference proteome</keyword>
<keyword evidence="5 7" id="KW-0456">Lyase</keyword>
<dbReference type="Pfam" id="PF00291">
    <property type="entry name" value="PALP"/>
    <property type="match status" value="1"/>
</dbReference>
<evidence type="ECO:0000313" key="9">
    <source>
        <dbReference type="EMBL" id="PMC58342.1"/>
    </source>
</evidence>
<name>A0A1G8PCS0_9LACT</name>
<dbReference type="PANTHER" id="PTHR48078">
    <property type="entry name" value="THREONINE DEHYDRATASE, MITOCHONDRIAL-RELATED"/>
    <property type="match status" value="1"/>
</dbReference>
<dbReference type="InterPro" id="IPR036052">
    <property type="entry name" value="TrpB-like_PALP_sf"/>
</dbReference>
<dbReference type="GO" id="GO:0003941">
    <property type="term" value="F:L-serine ammonia-lyase activity"/>
    <property type="evidence" value="ECO:0007669"/>
    <property type="project" value="TreeGrafter"/>
</dbReference>
<evidence type="ECO:0000256" key="7">
    <source>
        <dbReference type="RuleBase" id="RU363083"/>
    </source>
</evidence>
<dbReference type="RefSeq" id="WP_092086784.1">
    <property type="nucleotide sequence ID" value="NZ_FNEL01000069.1"/>
</dbReference>
<reference evidence="9 10" key="1">
    <citation type="submission" date="2017-09" db="EMBL/GenBank/DDBJ databases">
        <title>Bacterial strain isolated from the female urinary microbiota.</title>
        <authorList>
            <person name="Thomas-White K."/>
            <person name="Kumar N."/>
            <person name="Forster S."/>
            <person name="Putonti C."/>
            <person name="Lawley T."/>
            <person name="Wolfe A.J."/>
        </authorList>
    </citation>
    <scope>NUCLEOTIDE SEQUENCE [LARGE SCALE GENOMIC DNA]</scope>
    <source>
        <strain evidence="9 10">UMB0852</strain>
    </source>
</reference>
<dbReference type="InterPro" id="IPR050147">
    <property type="entry name" value="Ser/Thr_Dehydratase"/>
</dbReference>
<dbReference type="STRING" id="84521.SAMN04487994_10696"/>
<comment type="similarity">
    <text evidence="3 7">Belongs to the serine/threonine dehydratase family.</text>
</comment>
<comment type="cofactor">
    <cofactor evidence="2 7">
        <name>pyridoxal 5'-phosphate</name>
        <dbReference type="ChEBI" id="CHEBI:597326"/>
    </cofactor>
</comment>
<organism evidence="9 10">
    <name type="scientific">Dolosicoccus paucivorans</name>
    <dbReference type="NCBI Taxonomy" id="84521"/>
    <lineage>
        <taxon>Bacteria</taxon>
        <taxon>Bacillati</taxon>
        <taxon>Bacillota</taxon>
        <taxon>Bacilli</taxon>
        <taxon>Lactobacillales</taxon>
        <taxon>Aerococcaceae</taxon>
        <taxon>Dolosicoccus</taxon>
    </lineage>
</organism>
<evidence type="ECO:0000313" key="10">
    <source>
        <dbReference type="Proteomes" id="UP000235682"/>
    </source>
</evidence>
<sequence>MEELNLEMIQDAWEYLQQITHRTDLTTSKTTNERLGKEVFFKMENMQKTGSFKLRGSSYKIHKLTPEELAKGVVSSSAGNHAQGVAMAASTAGVKAKIFMPETSPKAKVEAAEGYKAEVVLVGETYSDAGDAAEAYLKEHDVTYVHPYDDYYVMAGQGTIALEMLEQEPDLDMIIAPLGGGGLLSGIAVAAKSIKPSIKVIGVEAAAFPSMKEAVETGELKRLPSNESIAEGISVREPGQKTYQVIKEYVDEIVTVTEEEIAEAIIWMLERNKTLVEGAGATPLAACFSHPELLESVNKIGLVVSGGNIDLSSMPRVQDIARGIKKAVKK</sequence>
<dbReference type="InterPro" id="IPR005789">
    <property type="entry name" value="Thr_deHydtase_catblc"/>
</dbReference>
<dbReference type="EMBL" id="PNHE01000016">
    <property type="protein sequence ID" value="PMC58342.1"/>
    <property type="molecule type" value="Genomic_DNA"/>
</dbReference>
<gene>
    <name evidence="9" type="primary">ilvA</name>
    <name evidence="9" type="ORF">CJ205_04640</name>
</gene>
<evidence type="ECO:0000256" key="2">
    <source>
        <dbReference type="ARBA" id="ARBA00001933"/>
    </source>
</evidence>
<dbReference type="OrthoDB" id="9811476at2"/>
<dbReference type="FunFam" id="3.40.50.1100:FF:000007">
    <property type="entry name" value="L-threonine dehydratase catabolic TdcB"/>
    <property type="match status" value="1"/>
</dbReference>
<evidence type="ECO:0000259" key="8">
    <source>
        <dbReference type="Pfam" id="PF00291"/>
    </source>
</evidence>
<evidence type="ECO:0000256" key="6">
    <source>
        <dbReference type="ARBA" id="ARBA00025527"/>
    </source>
</evidence>
<feature type="domain" description="Tryptophan synthase beta chain-like PALP" evidence="8">
    <location>
        <begin position="20"/>
        <end position="306"/>
    </location>
</feature>
<dbReference type="GO" id="GO:0006565">
    <property type="term" value="P:L-serine catabolic process"/>
    <property type="evidence" value="ECO:0007669"/>
    <property type="project" value="TreeGrafter"/>
</dbReference>
<protein>
    <recommendedName>
        <fullName evidence="7">L-threonine dehydratase catabolic TdcB</fullName>
        <ecNumber evidence="7">4.3.1.19</ecNumber>
    </recommendedName>
    <alternativeName>
        <fullName evidence="7">Threonine deaminase</fullName>
    </alternativeName>
</protein>
<dbReference type="PANTHER" id="PTHR48078:SF6">
    <property type="entry name" value="L-THREONINE DEHYDRATASE CATABOLIC TDCB"/>
    <property type="match status" value="1"/>
</dbReference>
<proteinExistence type="inferred from homology"/>
<evidence type="ECO:0000256" key="3">
    <source>
        <dbReference type="ARBA" id="ARBA00010869"/>
    </source>
</evidence>
<evidence type="ECO:0000256" key="4">
    <source>
        <dbReference type="ARBA" id="ARBA00022898"/>
    </source>
</evidence>
<comment type="catalytic activity">
    <reaction evidence="1 7">
        <text>L-threonine = 2-oxobutanoate + NH4(+)</text>
        <dbReference type="Rhea" id="RHEA:22108"/>
        <dbReference type="ChEBI" id="CHEBI:16763"/>
        <dbReference type="ChEBI" id="CHEBI:28938"/>
        <dbReference type="ChEBI" id="CHEBI:57926"/>
        <dbReference type="EC" id="4.3.1.19"/>
    </reaction>
</comment>
<accession>A0A1G8PCS0</accession>
<keyword evidence="4 7" id="KW-0663">Pyridoxal phosphate</keyword>
<dbReference type="EC" id="4.3.1.19" evidence="7"/>
<dbReference type="GO" id="GO:0070689">
    <property type="term" value="P:L-threonine catabolic process to propionate"/>
    <property type="evidence" value="ECO:0007669"/>
    <property type="project" value="UniProtKB-UniPathway"/>
</dbReference>
<dbReference type="AlphaFoldDB" id="A0A1G8PCS0"/>